<sequence>MHDPIAITFLESISVIRSKSHLAYYSPQHFINTKGRNDLVIHNGKESRDSVGVILEVKKPSNKSEMLRRDKLNWECSLQVLPEE</sequence>
<dbReference type="InterPro" id="IPR055573">
    <property type="entry name" value="DUF7149"/>
</dbReference>
<reference evidence="2" key="1">
    <citation type="submission" date="2007-08" db="EMBL/GenBank/DDBJ databases">
        <authorList>
            <person name="Frangeul L."/>
        </authorList>
    </citation>
    <scope>NUCLEOTIDE SEQUENCE</scope>
    <source>
        <strain evidence="2">PCC 7806</strain>
    </source>
</reference>
<evidence type="ECO:0000313" key="2">
    <source>
        <dbReference type="EMBL" id="CAO90009.1"/>
    </source>
</evidence>
<accession>A8YIA8</accession>
<gene>
    <name evidence="2" type="ORF">IPF_4886</name>
</gene>
<organism evidence="2">
    <name type="scientific">Microcystis aeruginosa (strain PCC 7806)</name>
    <dbReference type="NCBI Taxonomy" id="267872"/>
    <lineage>
        <taxon>Bacteria</taxon>
        <taxon>Bacillati</taxon>
        <taxon>Cyanobacteriota</taxon>
        <taxon>Cyanophyceae</taxon>
        <taxon>Oscillatoriophycideae</taxon>
        <taxon>Chroococcales</taxon>
        <taxon>Microcystaceae</taxon>
        <taxon>Microcystis</taxon>
    </lineage>
</organism>
<dbReference type="AlphaFoldDB" id="A8YIA8"/>
<proteinExistence type="predicted"/>
<dbReference type="EMBL" id="AM778947">
    <property type="protein sequence ID" value="CAO90009.1"/>
    <property type="molecule type" value="Genomic_DNA"/>
</dbReference>
<protein>
    <submittedName>
        <fullName evidence="2">Genome sequencing data, contig C317</fullName>
    </submittedName>
</protein>
<evidence type="ECO:0000259" key="1">
    <source>
        <dbReference type="Pfam" id="PF23653"/>
    </source>
</evidence>
<feature type="domain" description="DUF7149" evidence="1">
    <location>
        <begin position="23"/>
        <end position="73"/>
    </location>
</feature>
<dbReference type="Pfam" id="PF23653">
    <property type="entry name" value="DUF7149"/>
    <property type="match status" value="1"/>
</dbReference>
<name>A8YIA8_MICA7</name>